<organism evidence="3 4">
    <name type="scientific">Leadbetterella byssophila (strain DSM 17132 / JCM 16389 / KACC 11308 / NBRC 106382 / 4M15)</name>
    <dbReference type="NCBI Taxonomy" id="649349"/>
    <lineage>
        <taxon>Bacteria</taxon>
        <taxon>Pseudomonadati</taxon>
        <taxon>Bacteroidota</taxon>
        <taxon>Cytophagia</taxon>
        <taxon>Cytophagales</taxon>
        <taxon>Leadbetterellaceae</taxon>
        <taxon>Leadbetterella</taxon>
    </lineage>
</organism>
<dbReference type="EMBL" id="CP002305">
    <property type="protein sequence ID" value="ADQ18716.1"/>
    <property type="molecule type" value="Genomic_DNA"/>
</dbReference>
<dbReference type="STRING" id="649349.Lbys_3054"/>
<feature type="domain" description="Fe/B12 periplasmic-binding" evidence="2">
    <location>
        <begin position="30"/>
        <end position="281"/>
    </location>
</feature>
<evidence type="ECO:0000259" key="2">
    <source>
        <dbReference type="PROSITE" id="PS50983"/>
    </source>
</evidence>
<dbReference type="HOGENOM" id="CLU_038034_6_0_10"/>
<reference evidence="3 4" key="2">
    <citation type="journal article" date="2011" name="Stand. Genomic Sci.">
        <title>Complete genome sequence of Leadbetterella byssophila type strain (4M15).</title>
        <authorList>
            <person name="Abt B."/>
            <person name="Teshima H."/>
            <person name="Lucas S."/>
            <person name="Lapidus A."/>
            <person name="Del Rio T.G."/>
            <person name="Nolan M."/>
            <person name="Tice H."/>
            <person name="Cheng J.F."/>
            <person name="Pitluck S."/>
            <person name="Liolios K."/>
            <person name="Pagani I."/>
            <person name="Ivanova N."/>
            <person name="Mavromatis K."/>
            <person name="Pati A."/>
            <person name="Tapia R."/>
            <person name="Han C."/>
            <person name="Goodwin L."/>
            <person name="Chen A."/>
            <person name="Palaniappan K."/>
            <person name="Land M."/>
            <person name="Hauser L."/>
            <person name="Chang Y.J."/>
            <person name="Jeffries C.D."/>
            <person name="Rohde M."/>
            <person name="Goker M."/>
            <person name="Tindall B.J."/>
            <person name="Detter J.C."/>
            <person name="Woyke T."/>
            <person name="Bristow J."/>
            <person name="Eisen J.A."/>
            <person name="Markowitz V."/>
            <person name="Hugenholtz P."/>
            <person name="Klenk H.P."/>
            <person name="Kyrpides N.C."/>
        </authorList>
    </citation>
    <scope>NUCLEOTIDE SEQUENCE [LARGE SCALE GENOMIC DNA]</scope>
    <source>
        <strain evidence="4">DSM 17132 / JCM 16389 / KACC 11308 / NBRC 106382 / 4M15</strain>
    </source>
</reference>
<dbReference type="Gene3D" id="3.40.50.1980">
    <property type="entry name" value="Nitrogenase molybdenum iron protein domain"/>
    <property type="match status" value="2"/>
</dbReference>
<dbReference type="PANTHER" id="PTHR30535:SF4">
    <property type="entry name" value="HEMIN-BINDING PERIPLASMIC PROTEIN HMUT"/>
    <property type="match status" value="1"/>
</dbReference>
<accession>E4RU08</accession>
<dbReference type="SUPFAM" id="SSF53807">
    <property type="entry name" value="Helical backbone' metal receptor"/>
    <property type="match status" value="1"/>
</dbReference>
<keyword evidence="4" id="KW-1185">Reference proteome</keyword>
<dbReference type="InterPro" id="IPR050902">
    <property type="entry name" value="ABC_Transporter_SBP"/>
</dbReference>
<dbReference type="Pfam" id="PF01497">
    <property type="entry name" value="Peripla_BP_2"/>
    <property type="match status" value="1"/>
</dbReference>
<gene>
    <name evidence="3" type="ordered locus">Lbys_3054</name>
</gene>
<evidence type="ECO:0000313" key="3">
    <source>
        <dbReference type="EMBL" id="ADQ18716.1"/>
    </source>
</evidence>
<dbReference type="RefSeq" id="WP_013409748.1">
    <property type="nucleotide sequence ID" value="NC_014655.1"/>
</dbReference>
<dbReference type="eggNOG" id="COG4558">
    <property type="taxonomic scope" value="Bacteria"/>
</dbReference>
<dbReference type="PROSITE" id="PS50983">
    <property type="entry name" value="FE_B12_PBP"/>
    <property type="match status" value="1"/>
</dbReference>
<reference key="1">
    <citation type="submission" date="2010-11" db="EMBL/GenBank/DDBJ databases">
        <title>The complete genome of Leadbetterella byssophila DSM 17132.</title>
        <authorList>
            <consortium name="US DOE Joint Genome Institute (JGI-PGF)"/>
            <person name="Lucas S."/>
            <person name="Copeland A."/>
            <person name="Lapidus A."/>
            <person name="Glavina del Rio T."/>
            <person name="Dalin E."/>
            <person name="Tice H."/>
            <person name="Bruce D."/>
            <person name="Goodwin L."/>
            <person name="Pitluck S."/>
            <person name="Kyrpides N."/>
            <person name="Mavromatis K."/>
            <person name="Ivanova N."/>
            <person name="Teshima H."/>
            <person name="Brettin T."/>
            <person name="Detter J.C."/>
            <person name="Han C."/>
            <person name="Tapia R."/>
            <person name="Land M."/>
            <person name="Hauser L."/>
            <person name="Markowitz V."/>
            <person name="Cheng J.-F."/>
            <person name="Hugenholtz P."/>
            <person name="Woyke T."/>
            <person name="Wu D."/>
            <person name="Tindall B."/>
            <person name="Pomrenke H.G."/>
            <person name="Brambilla E."/>
            <person name="Klenk H.-P."/>
            <person name="Eisen J.A."/>
        </authorList>
    </citation>
    <scope>NUCLEOTIDE SEQUENCE [LARGE SCALE GENOMIC DNA]</scope>
    <source>
        <strain>DSM 17132</strain>
    </source>
</reference>
<keyword evidence="1" id="KW-0175">Coiled coil</keyword>
<proteinExistence type="predicted"/>
<dbReference type="InterPro" id="IPR002491">
    <property type="entry name" value="ABC_transptr_periplasmic_BD"/>
</dbReference>
<evidence type="ECO:0000313" key="4">
    <source>
        <dbReference type="Proteomes" id="UP000007435"/>
    </source>
</evidence>
<protein>
    <submittedName>
        <fullName evidence="3">Periplasmic binding protein</fullName>
    </submittedName>
</protein>
<dbReference type="AlphaFoldDB" id="E4RU08"/>
<dbReference type="OrthoDB" id="9797736at2"/>
<dbReference type="PANTHER" id="PTHR30535">
    <property type="entry name" value="VITAMIN B12-BINDING PROTEIN"/>
    <property type="match status" value="1"/>
</dbReference>
<name>E4RU08_LEAB4</name>
<dbReference type="PROSITE" id="PS51257">
    <property type="entry name" value="PROKAR_LIPOPROTEIN"/>
    <property type="match status" value="1"/>
</dbReference>
<sequence length="283" mass="30174">MKCSIYVFIIFLGSVLSCKSDHKEEESTNRIVSLSGAISETLAALEMSDQVVGVDVTSTFPESLKLTAQDLGHVRNITVEPILALRPTLVLGLRDDLNPDVTKQLQDAGVRVELLDQQYSVEGAKGLVRAVAEIVGSQKAEAVNARIQEDLERLQNINKKLKVLFIYARGAGTLMVAGEKTSFSAMVSLADAQNAVTGFEDFKPLSPEALLQSNPDVILMFHSGLASIGGVEGLMAVPGISQTTAGKNKAIISMDGGLISHFGPRTGEAVLALNKALIPFDKP</sequence>
<dbReference type="Proteomes" id="UP000007435">
    <property type="component" value="Chromosome"/>
</dbReference>
<feature type="coiled-coil region" evidence="1">
    <location>
        <begin position="137"/>
        <end position="164"/>
    </location>
</feature>
<evidence type="ECO:0000256" key="1">
    <source>
        <dbReference type="SAM" id="Coils"/>
    </source>
</evidence>
<dbReference type="KEGG" id="lby:Lbys_3054"/>